<dbReference type="PANTHER" id="PTHR43744">
    <property type="entry name" value="ABC TRANSPORTER PERMEASE PROTEIN MG189-RELATED-RELATED"/>
    <property type="match status" value="1"/>
</dbReference>
<dbReference type="GO" id="GO:0055085">
    <property type="term" value="P:transmembrane transport"/>
    <property type="evidence" value="ECO:0007669"/>
    <property type="project" value="InterPro"/>
</dbReference>
<keyword evidence="9 11" id="KW-0472">Membrane</keyword>
<feature type="transmembrane region" description="Helical" evidence="11">
    <location>
        <begin position="71"/>
        <end position="95"/>
    </location>
</feature>
<evidence type="ECO:0000256" key="2">
    <source>
        <dbReference type="ARBA" id="ARBA00009306"/>
    </source>
</evidence>
<evidence type="ECO:0000256" key="8">
    <source>
        <dbReference type="ARBA" id="ARBA00022989"/>
    </source>
</evidence>
<dbReference type="PANTHER" id="PTHR43744:SF8">
    <property type="entry name" value="SN-GLYCEROL-3-PHOSPHATE TRANSPORT SYSTEM PERMEASE PROTEIN UGPE"/>
    <property type="match status" value="1"/>
</dbReference>
<dbReference type="AlphaFoldDB" id="A0A2V3U3Q2"/>
<dbReference type="InterPro" id="IPR000515">
    <property type="entry name" value="MetI-like"/>
</dbReference>
<organism evidence="13 14">
    <name type="scientific">Chelatococcus asaccharovorans</name>
    <dbReference type="NCBI Taxonomy" id="28210"/>
    <lineage>
        <taxon>Bacteria</taxon>
        <taxon>Pseudomonadati</taxon>
        <taxon>Pseudomonadota</taxon>
        <taxon>Alphaproteobacteria</taxon>
        <taxon>Hyphomicrobiales</taxon>
        <taxon>Chelatococcaceae</taxon>
        <taxon>Chelatococcus</taxon>
    </lineage>
</organism>
<evidence type="ECO:0000256" key="1">
    <source>
        <dbReference type="ARBA" id="ARBA00004651"/>
    </source>
</evidence>
<dbReference type="GO" id="GO:0005886">
    <property type="term" value="C:plasma membrane"/>
    <property type="evidence" value="ECO:0007669"/>
    <property type="project" value="UniProtKB-SubCell"/>
</dbReference>
<evidence type="ECO:0000256" key="12">
    <source>
        <dbReference type="RuleBase" id="RU363056"/>
    </source>
</evidence>
<comment type="function">
    <text evidence="10 12">Part of the ABC transporter complex UgpBAEC involved in sn-glycerol-3-phosphate (G3P) import. Probably responsible for the translocation of the substrate across the membrane.</text>
</comment>
<comment type="subcellular location">
    <subcellularLocation>
        <location evidence="12">Cell inner membrane</location>
        <topology evidence="12">Multi-pass membrane protein</topology>
    </subcellularLocation>
    <subcellularLocation>
        <location evidence="1 11">Cell membrane</location>
        <topology evidence="1 11">Multi-pass membrane protein</topology>
    </subcellularLocation>
</comment>
<keyword evidence="14" id="KW-1185">Reference proteome</keyword>
<evidence type="ECO:0000256" key="6">
    <source>
        <dbReference type="ARBA" id="ARBA00022475"/>
    </source>
</evidence>
<keyword evidence="6 12" id="KW-1003">Cell membrane</keyword>
<keyword evidence="7 11" id="KW-0812">Transmembrane</keyword>
<dbReference type="EMBL" id="QJJK01000007">
    <property type="protein sequence ID" value="PXW57177.1"/>
    <property type="molecule type" value="Genomic_DNA"/>
</dbReference>
<dbReference type="InterPro" id="IPR035906">
    <property type="entry name" value="MetI-like_sf"/>
</dbReference>
<keyword evidence="12" id="KW-0997">Cell inner membrane</keyword>
<evidence type="ECO:0000256" key="11">
    <source>
        <dbReference type="RuleBase" id="RU363032"/>
    </source>
</evidence>
<dbReference type="Pfam" id="PF00528">
    <property type="entry name" value="BPD_transp_1"/>
    <property type="match status" value="1"/>
</dbReference>
<dbReference type="Gene3D" id="1.10.3720.10">
    <property type="entry name" value="MetI-like"/>
    <property type="match status" value="1"/>
</dbReference>
<dbReference type="RefSeq" id="WP_110375789.1">
    <property type="nucleotide sequence ID" value="NZ_CAKNFM010000006.1"/>
</dbReference>
<accession>A0A2V3U3Q2</accession>
<comment type="subunit">
    <text evidence="3 12">The complex is composed of two ATP-binding proteins (UgpC), two transmembrane proteins (UgpA and UgpE) and a solute-binding protein (UgpB).</text>
</comment>
<evidence type="ECO:0000256" key="9">
    <source>
        <dbReference type="ARBA" id="ARBA00023136"/>
    </source>
</evidence>
<reference evidence="13 14" key="1">
    <citation type="submission" date="2018-05" db="EMBL/GenBank/DDBJ databases">
        <title>Genomic Encyclopedia of Type Strains, Phase IV (KMG-IV): sequencing the most valuable type-strain genomes for metagenomic binning, comparative biology and taxonomic classification.</title>
        <authorList>
            <person name="Goeker M."/>
        </authorList>
    </citation>
    <scope>NUCLEOTIDE SEQUENCE [LARGE SCALE GENOMIC DNA]</scope>
    <source>
        <strain evidence="13 14">DSM 6462</strain>
    </source>
</reference>
<feature type="transmembrane region" description="Helical" evidence="11">
    <location>
        <begin position="184"/>
        <end position="205"/>
    </location>
</feature>
<protein>
    <recommendedName>
        <fullName evidence="4 12">sn-glycerol-3-phosphate transport system permease protein UgpE</fullName>
    </recommendedName>
</protein>
<dbReference type="PROSITE" id="PS50928">
    <property type="entry name" value="ABC_TM1"/>
    <property type="match status" value="1"/>
</dbReference>
<evidence type="ECO:0000256" key="7">
    <source>
        <dbReference type="ARBA" id="ARBA00022692"/>
    </source>
</evidence>
<feature type="transmembrane region" description="Helical" evidence="11">
    <location>
        <begin position="12"/>
        <end position="36"/>
    </location>
</feature>
<evidence type="ECO:0000256" key="10">
    <source>
        <dbReference type="ARBA" id="ARBA00037054"/>
    </source>
</evidence>
<proteinExistence type="inferred from homology"/>
<comment type="caution">
    <text evidence="13">The sequence shown here is derived from an EMBL/GenBank/DDBJ whole genome shotgun (WGS) entry which is preliminary data.</text>
</comment>
<evidence type="ECO:0000313" key="14">
    <source>
        <dbReference type="Proteomes" id="UP000248021"/>
    </source>
</evidence>
<dbReference type="CDD" id="cd06261">
    <property type="entry name" value="TM_PBP2"/>
    <property type="match status" value="1"/>
</dbReference>
<feature type="transmembrane region" description="Helical" evidence="11">
    <location>
        <begin position="107"/>
        <end position="131"/>
    </location>
</feature>
<dbReference type="OrthoDB" id="8013951at2"/>
<evidence type="ECO:0000256" key="3">
    <source>
        <dbReference type="ARBA" id="ARBA00011557"/>
    </source>
</evidence>
<gene>
    <name evidence="12" type="primary">ugpE</name>
    <name evidence="13" type="ORF">C7450_107217</name>
</gene>
<feature type="transmembrane region" description="Helical" evidence="11">
    <location>
        <begin position="143"/>
        <end position="163"/>
    </location>
</feature>
<keyword evidence="5 11" id="KW-0813">Transport</keyword>
<evidence type="ECO:0000313" key="13">
    <source>
        <dbReference type="EMBL" id="PXW57177.1"/>
    </source>
</evidence>
<evidence type="ECO:0000256" key="4">
    <source>
        <dbReference type="ARBA" id="ARBA00020515"/>
    </source>
</evidence>
<dbReference type="Proteomes" id="UP000248021">
    <property type="component" value="Unassembled WGS sequence"/>
</dbReference>
<feature type="transmembrane region" description="Helical" evidence="11">
    <location>
        <begin position="244"/>
        <end position="265"/>
    </location>
</feature>
<dbReference type="SUPFAM" id="SSF161098">
    <property type="entry name" value="MetI-like"/>
    <property type="match status" value="1"/>
</dbReference>
<sequence>MTASEQWWSERGRFIVLFGLSAIWLLPVVLLTATSLKTQGQLYEPMRVLPQPVAWENYWTVMVEAFPFARYMLNSLVVSVLSVAGDVLSSAFIAYGFAQLRFPGRRALFLIMLSTMMFPFAVRMIPLFLIFKQLGWINTYYPLIIPSYLGTHAFFIFLLHQFFRGLPKALIESARIDGANELQIWWKVVLPLSKPALAVVAILAFEQSWGDFLSPLLYINDTSKYTLPLGLYSLITGDDVASQWHLVMAGTVTMILPVIIIFALAQRFFVRGITLSGMKG</sequence>
<name>A0A2V3U3Q2_9HYPH</name>
<evidence type="ECO:0000256" key="5">
    <source>
        <dbReference type="ARBA" id="ARBA00022448"/>
    </source>
</evidence>
<comment type="similarity">
    <text evidence="2 11">Belongs to the binding-protein-dependent transport system permease family.</text>
</comment>
<keyword evidence="8 11" id="KW-1133">Transmembrane helix</keyword>